<feature type="transmembrane region" description="Helical" evidence="2">
    <location>
        <begin position="442"/>
        <end position="465"/>
    </location>
</feature>
<dbReference type="AlphaFoldDB" id="A0A2P6N4A0"/>
<evidence type="ECO:0000256" key="2">
    <source>
        <dbReference type="SAM" id="Phobius"/>
    </source>
</evidence>
<evidence type="ECO:0000259" key="3">
    <source>
        <dbReference type="PROSITE" id="PS50848"/>
    </source>
</evidence>
<gene>
    <name evidence="4" type="ORF">PROFUN_00951</name>
</gene>
<dbReference type="PROSITE" id="PS50848">
    <property type="entry name" value="START"/>
    <property type="match status" value="1"/>
</dbReference>
<dbReference type="EMBL" id="MDYQ01000207">
    <property type="protein sequence ID" value="PRP78778.1"/>
    <property type="molecule type" value="Genomic_DNA"/>
</dbReference>
<dbReference type="InterPro" id="IPR051213">
    <property type="entry name" value="START_lipid_transfer"/>
</dbReference>
<dbReference type="Proteomes" id="UP000241769">
    <property type="component" value="Unassembled WGS sequence"/>
</dbReference>
<evidence type="ECO:0000313" key="5">
    <source>
        <dbReference type="Proteomes" id="UP000241769"/>
    </source>
</evidence>
<organism evidence="4 5">
    <name type="scientific">Planoprotostelium fungivorum</name>
    <dbReference type="NCBI Taxonomy" id="1890364"/>
    <lineage>
        <taxon>Eukaryota</taxon>
        <taxon>Amoebozoa</taxon>
        <taxon>Evosea</taxon>
        <taxon>Variosea</taxon>
        <taxon>Cavosteliida</taxon>
        <taxon>Cavosteliaceae</taxon>
        <taxon>Planoprotostelium</taxon>
    </lineage>
</organism>
<evidence type="ECO:0000256" key="1">
    <source>
        <dbReference type="SAM" id="MobiDB-lite"/>
    </source>
</evidence>
<keyword evidence="2" id="KW-0812">Transmembrane</keyword>
<reference evidence="4 5" key="1">
    <citation type="journal article" date="2018" name="Genome Biol. Evol.">
        <title>Multiple Roots of Fruiting Body Formation in Amoebozoa.</title>
        <authorList>
            <person name="Hillmann F."/>
            <person name="Forbes G."/>
            <person name="Novohradska S."/>
            <person name="Ferling I."/>
            <person name="Riege K."/>
            <person name="Groth M."/>
            <person name="Westermann M."/>
            <person name="Marz M."/>
            <person name="Spaller T."/>
            <person name="Winckler T."/>
            <person name="Schaap P."/>
            <person name="Glockner G."/>
        </authorList>
    </citation>
    <scope>NUCLEOTIDE SEQUENCE [LARGE SCALE GENOMIC DNA]</scope>
    <source>
        <strain evidence="4 5">Jena</strain>
    </source>
</reference>
<dbReference type="InterPro" id="IPR002913">
    <property type="entry name" value="START_lipid-bd_dom"/>
</dbReference>
<name>A0A2P6N4A0_9EUKA</name>
<evidence type="ECO:0000313" key="4">
    <source>
        <dbReference type="EMBL" id="PRP78778.1"/>
    </source>
</evidence>
<dbReference type="PANTHER" id="PTHR19308">
    <property type="entry name" value="PHOSPHATIDYLCHOLINE TRANSFER PROTEIN"/>
    <property type="match status" value="1"/>
</dbReference>
<dbReference type="Gene3D" id="3.30.530.20">
    <property type="match status" value="1"/>
</dbReference>
<dbReference type="CDD" id="cd00177">
    <property type="entry name" value="START"/>
    <property type="match status" value="1"/>
</dbReference>
<protein>
    <recommendedName>
        <fullName evidence="3">START domain-containing protein</fullName>
    </recommendedName>
</protein>
<dbReference type="Pfam" id="PF01852">
    <property type="entry name" value="START"/>
    <property type="match status" value="1"/>
</dbReference>
<feature type="region of interest" description="Disordered" evidence="1">
    <location>
        <begin position="265"/>
        <end position="290"/>
    </location>
</feature>
<sequence length="474" mass="53685">MSWGTWFSSEAAPAIPALFPELPTPTSIRECEEISSNTLAQLILYAEQSDPKFKRPSHITSHGREASNEDADHPWVQINSVGDINEVSEDWDVLTFDRAEEGGITCVKSVAIMPCSVQRLASILSTTDTKERQKWDTDLLDMSVLKEVHSSLRVEYRNYRAALSVVAPRDFVILNGQYTSERLTVIYGTSINFPENPVSSRSVRGIVVSGFLIEAIDDSPLTCRCSRFVRVDPKGSIPLWVVSAGKKSAGKILLELRAVVRGENRCRPESQPTRSVVAHSKRTSEISDVQPPVEVENLPPIRHHHSDTMTIEPSLQHHHGNGVQSSVFPLPRTTSEEFHRQQLQHRESRQQREQELMDKLQRRQIVSQRAQQPAHMTEGQVEKLVRSLSALQTQLQESTETIRDISSSLDTERKERERLTLLLQQAVEENKKMRSHRSEPNLFGWEAVLFAVVWPFATYALADFISGRQSRGRR</sequence>
<dbReference type="PANTHER" id="PTHR19308:SF14">
    <property type="entry name" value="START DOMAIN-CONTAINING PROTEIN"/>
    <property type="match status" value="1"/>
</dbReference>
<comment type="caution">
    <text evidence="4">The sequence shown here is derived from an EMBL/GenBank/DDBJ whole genome shotgun (WGS) entry which is preliminary data.</text>
</comment>
<dbReference type="OrthoDB" id="5403181at2759"/>
<accession>A0A2P6N4A0</accession>
<keyword evidence="2" id="KW-0472">Membrane</keyword>
<dbReference type="GO" id="GO:0008289">
    <property type="term" value="F:lipid binding"/>
    <property type="evidence" value="ECO:0007669"/>
    <property type="project" value="InterPro"/>
</dbReference>
<feature type="region of interest" description="Disordered" evidence="1">
    <location>
        <begin position="335"/>
        <end position="354"/>
    </location>
</feature>
<dbReference type="InParanoid" id="A0A2P6N4A0"/>
<dbReference type="GO" id="GO:0005737">
    <property type="term" value="C:cytoplasm"/>
    <property type="evidence" value="ECO:0007669"/>
    <property type="project" value="UniProtKB-ARBA"/>
</dbReference>
<keyword evidence="5" id="KW-1185">Reference proteome</keyword>
<proteinExistence type="predicted"/>
<dbReference type="SUPFAM" id="SSF55961">
    <property type="entry name" value="Bet v1-like"/>
    <property type="match status" value="1"/>
</dbReference>
<feature type="domain" description="START" evidence="3">
    <location>
        <begin position="75"/>
        <end position="245"/>
    </location>
</feature>
<keyword evidence="2" id="KW-1133">Transmembrane helix</keyword>
<dbReference type="InterPro" id="IPR023393">
    <property type="entry name" value="START-like_dom_sf"/>
</dbReference>